<dbReference type="STRING" id="875328.JDM601_0603"/>
<evidence type="ECO:0000313" key="1">
    <source>
        <dbReference type="EMBL" id="AEF34603.1"/>
    </source>
</evidence>
<dbReference type="EMBL" id="CP002329">
    <property type="protein sequence ID" value="AEF34603.1"/>
    <property type="molecule type" value="Genomic_DNA"/>
</dbReference>
<dbReference type="Proteomes" id="UP000009224">
    <property type="component" value="Chromosome"/>
</dbReference>
<organism evidence="1 2">
    <name type="scientific">Mycolicibacter sinensis (strain JDM601)</name>
    <name type="common">Mycobacterium sinense</name>
    <dbReference type="NCBI Taxonomy" id="875328"/>
    <lineage>
        <taxon>Bacteria</taxon>
        <taxon>Bacillati</taxon>
        <taxon>Actinomycetota</taxon>
        <taxon>Actinomycetes</taxon>
        <taxon>Mycobacteriales</taxon>
        <taxon>Mycobacteriaceae</taxon>
        <taxon>Mycolicibacter</taxon>
    </lineage>
</organism>
<proteinExistence type="predicted"/>
<reference evidence="1 2" key="1">
    <citation type="journal article" date="2011" name="J. Bacteriol.">
        <title>Complete genome sequence of a novel clinical isolate, the nontuberculous Mycobacterium strain JDM601.</title>
        <authorList>
            <person name="Zhang Z.Y."/>
            <person name="Sun Z.Q."/>
            <person name="Wang Z.L."/>
            <person name="Wen Z.L."/>
            <person name="Sun Q.W."/>
            <person name="Zhu Z.Q."/>
            <person name="Song Y.Z."/>
            <person name="Zhao J.W."/>
            <person name="Wang H.H."/>
            <person name="Zhang S.L."/>
            <person name="Guo X.K."/>
        </authorList>
    </citation>
    <scope>NUCLEOTIDE SEQUENCE [LARGE SCALE GENOMIC DNA]</scope>
    <source>
        <strain evidence="1 2">JDM601</strain>
    </source>
</reference>
<dbReference type="AlphaFoldDB" id="F5Z2J1"/>
<gene>
    <name evidence="1" type="ordered locus">JDM601_0603</name>
</gene>
<dbReference type="HOGENOM" id="CLU_578498_0_0_11"/>
<accession>F5Z2J1</accession>
<protein>
    <submittedName>
        <fullName evidence="1">Uncharacterized protein</fullName>
    </submittedName>
</protein>
<evidence type="ECO:0000313" key="2">
    <source>
        <dbReference type="Proteomes" id="UP000009224"/>
    </source>
</evidence>
<dbReference type="eggNOG" id="ENOG5033H46">
    <property type="taxonomic scope" value="Bacteria"/>
</dbReference>
<name>F5Z2J1_MYCSD</name>
<dbReference type="KEGG" id="mjd:JDM601_0603"/>
<keyword evidence="2" id="KW-1185">Reference proteome</keyword>
<sequence>MIRRWPRPQERSCVEVLAALSGRDLAAAVGRAQFVAACPYTEAHFLPEGALMTDRDFGIAVIAELYQKLMIDDEWSVGRSRGFTWWSLRLAQHVEVSQPARRGDREVCTVQIWTDVVDQVAPEKHPVEILAIANMQSTLGALVWDPDRRKITLNSTLLVDVHNVAFAVWLLQTVAVTQNAQAHSSAHALAEVVGGFPAESHHPENGRRPAADELLSVPESVILPVGNTESRFTALLTEDLASAMGHYGVAGCVEPPALTCELPFNGASPLAALEPPDHAVETALLEVFTDVEHPEYRTGALMTLSLPMVVDQGHAAVVANRLNLAEATAATTLLGAWCPDPRAKSRDRVAFNTFLPNALARPGLLERLISSQMVRSRFAARELDVPSPGGAPWGDGLIFELFWSVVTALDAGYVPEVSDGPVEEVADGEVPLHAAPDLVVNAMREAASRLSVPSTQVQSGGWRAAVESQRLR</sequence>